<name>A0A1M5KY09_9FIRM</name>
<keyword evidence="10" id="KW-1185">Reference proteome</keyword>
<dbReference type="PANTHER" id="PTHR42872">
    <property type="entry name" value="PROTEIN-GLUTAMATE METHYLESTERASE/PROTEIN-GLUTAMINE GLUTAMINASE"/>
    <property type="match status" value="1"/>
</dbReference>
<proteinExistence type="inferred from homology"/>
<dbReference type="AlphaFoldDB" id="A0A1M5KY09"/>
<dbReference type="Gene3D" id="3.40.50.180">
    <property type="entry name" value="Methylesterase CheB, C-terminal domain"/>
    <property type="match status" value="1"/>
</dbReference>
<comment type="similarity">
    <text evidence="4">Belongs to the CheB family.</text>
</comment>
<dbReference type="InterPro" id="IPR008248">
    <property type="entry name" value="CheB-like"/>
</dbReference>
<evidence type="ECO:0000259" key="8">
    <source>
        <dbReference type="PROSITE" id="PS50122"/>
    </source>
</evidence>
<comment type="domain">
    <text evidence="4">Contains a C-terminal catalytic domain, and an N-terminal region which modulates catalytic activity.</text>
</comment>
<organism evidence="9 10">
    <name type="scientific">Thermosyntropha lipolytica DSM 11003</name>
    <dbReference type="NCBI Taxonomy" id="1123382"/>
    <lineage>
        <taxon>Bacteria</taxon>
        <taxon>Bacillati</taxon>
        <taxon>Bacillota</taxon>
        <taxon>Clostridia</taxon>
        <taxon>Eubacteriales</taxon>
        <taxon>Syntrophomonadaceae</taxon>
        <taxon>Thermosyntropha</taxon>
    </lineage>
</organism>
<dbReference type="EC" id="3.1.1.61" evidence="4"/>
<feature type="active site" evidence="4 5">
    <location>
        <position position="302"/>
    </location>
</feature>
<comment type="PTM">
    <text evidence="4">Phosphorylated by CheA. Phosphorylation of the N-terminal regulatory domain activates the methylesterase activity.</text>
</comment>
<dbReference type="GO" id="GO:0008984">
    <property type="term" value="F:protein-glutamate methylesterase activity"/>
    <property type="evidence" value="ECO:0007669"/>
    <property type="project" value="UniProtKB-UniRule"/>
</dbReference>
<comment type="function">
    <text evidence="2">May play the central regulatory role in sporulation. It may be an element of the effector pathway responsible for the activation of sporulation genes in response to nutritional stress. Spo0A may act in concert with spo0H (a sigma factor) to control the expression of some genes that are critical to the sporulation process.</text>
</comment>
<feature type="domain" description="Response regulatory" evidence="7">
    <location>
        <begin position="5"/>
        <end position="122"/>
    </location>
</feature>
<dbReference type="STRING" id="1123382.SAMN02745221_00516"/>
<dbReference type="GO" id="GO:0000156">
    <property type="term" value="F:phosphorelay response regulator activity"/>
    <property type="evidence" value="ECO:0007669"/>
    <property type="project" value="InterPro"/>
</dbReference>
<gene>
    <name evidence="4" type="primary">cheB</name>
    <name evidence="9" type="ORF">SAMN02745221_00516</name>
</gene>
<dbReference type="Pfam" id="PF00072">
    <property type="entry name" value="Response_reg"/>
    <property type="match status" value="1"/>
</dbReference>
<dbReference type="SUPFAM" id="SSF52738">
    <property type="entry name" value="Methylesterase CheB, C-terminal domain"/>
    <property type="match status" value="1"/>
</dbReference>
<dbReference type="CDD" id="cd17541">
    <property type="entry name" value="REC_CheB-like"/>
    <property type="match status" value="1"/>
</dbReference>
<dbReference type="RefSeq" id="WP_073089601.1">
    <property type="nucleotide sequence ID" value="NZ_FQWY01000006.1"/>
</dbReference>
<evidence type="ECO:0000256" key="1">
    <source>
        <dbReference type="ARBA" id="ARBA00022801"/>
    </source>
</evidence>
<feature type="domain" description="CheB-type methylesterase" evidence="8">
    <location>
        <begin position="162"/>
        <end position="357"/>
    </location>
</feature>
<dbReference type="PIRSF" id="PIRSF000876">
    <property type="entry name" value="RR_chemtxs_CheB"/>
    <property type="match status" value="1"/>
</dbReference>
<comment type="function">
    <text evidence="4">Involved in chemotaxis. Part of a chemotaxis signal transduction system that modulates chemotaxis in response to various stimuli. Catalyzes the demethylation of specific methylglutamate residues introduced into the chemoreceptors (methyl-accepting chemotaxis proteins or MCP) by CheR. Also mediates the irreversible deamidation of specific glutamine residues to glutamic acid.</text>
</comment>
<keyword evidence="1 4" id="KW-0378">Hydrolase</keyword>
<dbReference type="SUPFAM" id="SSF52172">
    <property type="entry name" value="CheY-like"/>
    <property type="match status" value="1"/>
</dbReference>
<dbReference type="Gene3D" id="3.40.50.2300">
    <property type="match status" value="1"/>
</dbReference>
<dbReference type="NCBIfam" id="NF001965">
    <property type="entry name" value="PRK00742.1"/>
    <property type="match status" value="1"/>
</dbReference>
<protein>
    <recommendedName>
        <fullName evidence="4">Protein-glutamate methylesterase/protein-glutamine glutaminase</fullName>
        <ecNumber evidence="4">3.1.1.61</ecNumber>
        <ecNumber evidence="4">3.5.1.44</ecNumber>
    </recommendedName>
</protein>
<evidence type="ECO:0000259" key="7">
    <source>
        <dbReference type="PROSITE" id="PS50110"/>
    </source>
</evidence>
<comment type="catalytic activity">
    <reaction evidence="4">
        <text>L-glutaminyl-[protein] + H2O = L-glutamyl-[protein] + NH4(+)</text>
        <dbReference type="Rhea" id="RHEA:16441"/>
        <dbReference type="Rhea" id="RHEA-COMP:10207"/>
        <dbReference type="Rhea" id="RHEA-COMP:10208"/>
        <dbReference type="ChEBI" id="CHEBI:15377"/>
        <dbReference type="ChEBI" id="CHEBI:28938"/>
        <dbReference type="ChEBI" id="CHEBI:29973"/>
        <dbReference type="ChEBI" id="CHEBI:30011"/>
        <dbReference type="EC" id="3.5.1.44"/>
    </reaction>
</comment>
<evidence type="ECO:0000313" key="9">
    <source>
        <dbReference type="EMBL" id="SHG57616.1"/>
    </source>
</evidence>
<sequence length="357" mass="38547">MKKIRVLVVDDSAFMRKVISDIINNEPDLEVVDKARDGLEAVAKVKELKPDVVTMDVEMPGLDGLTALERIMKECPTPVVMLSSVTKSGAEQTLKALQLGAVDFVTKPSGQISLDINKVREDIVRKIKIAAGTKKNLANLNNIIQAPERKGFFSKDKLTDYSKSLHKLVIIGTSTGGPKALHQVIPKLPASIDAGILIVQHMPPGFTRSLAERLDAVSEIKVKEAEAGEKIVPGCAYIAPGDHHLCVEARGSGGNRELFIVTDRNIPPRGGLRPAVDVTLESVARNYWGHIVAVIMTGMGHDGAAGLPLIKEKGGKIIAEHESTCIVYGMPKAAVETGKVDKIVPLYHISEEIVKML</sequence>
<keyword evidence="4 6" id="KW-0597">Phosphoprotein</keyword>
<evidence type="ECO:0000256" key="2">
    <source>
        <dbReference type="ARBA" id="ARBA00024867"/>
    </source>
</evidence>
<dbReference type="PROSITE" id="PS50122">
    <property type="entry name" value="CHEB"/>
    <property type="match status" value="1"/>
</dbReference>
<dbReference type="PANTHER" id="PTHR42872:SF3">
    <property type="entry name" value="PROTEIN-GLUTAMATE METHYLESTERASE_PROTEIN-GLUTAMINE GLUTAMINASE 1"/>
    <property type="match status" value="1"/>
</dbReference>
<dbReference type="InterPro" id="IPR035909">
    <property type="entry name" value="CheB_C"/>
</dbReference>
<dbReference type="OrthoDB" id="9793421at2"/>
<evidence type="ECO:0000256" key="6">
    <source>
        <dbReference type="PROSITE-ProRule" id="PRU00169"/>
    </source>
</evidence>
<comment type="subcellular location">
    <subcellularLocation>
        <location evidence="4">Cytoplasm</location>
    </subcellularLocation>
</comment>
<dbReference type="GO" id="GO:0050568">
    <property type="term" value="F:protein-glutamine glutaminase activity"/>
    <property type="evidence" value="ECO:0007669"/>
    <property type="project" value="UniProtKB-UniRule"/>
</dbReference>
<keyword evidence="4" id="KW-0963">Cytoplasm</keyword>
<dbReference type="GO" id="GO:0005737">
    <property type="term" value="C:cytoplasm"/>
    <property type="evidence" value="ECO:0007669"/>
    <property type="project" value="UniProtKB-SubCell"/>
</dbReference>
<feature type="active site" evidence="4 5">
    <location>
        <position position="174"/>
    </location>
</feature>
<dbReference type="SMART" id="SM00448">
    <property type="entry name" value="REC"/>
    <property type="match status" value="1"/>
</dbReference>
<dbReference type="InterPro" id="IPR011006">
    <property type="entry name" value="CheY-like_superfamily"/>
</dbReference>
<comment type="catalytic activity">
    <reaction evidence="3 4">
        <text>[protein]-L-glutamate 5-O-methyl ester + H2O = L-glutamyl-[protein] + methanol + H(+)</text>
        <dbReference type="Rhea" id="RHEA:23236"/>
        <dbReference type="Rhea" id="RHEA-COMP:10208"/>
        <dbReference type="Rhea" id="RHEA-COMP:10311"/>
        <dbReference type="ChEBI" id="CHEBI:15377"/>
        <dbReference type="ChEBI" id="CHEBI:15378"/>
        <dbReference type="ChEBI" id="CHEBI:17790"/>
        <dbReference type="ChEBI" id="CHEBI:29973"/>
        <dbReference type="ChEBI" id="CHEBI:82795"/>
        <dbReference type="EC" id="3.1.1.61"/>
    </reaction>
</comment>
<evidence type="ECO:0000256" key="3">
    <source>
        <dbReference type="ARBA" id="ARBA00048267"/>
    </source>
</evidence>
<dbReference type="HAMAP" id="MF_00099">
    <property type="entry name" value="CheB_chemtxs"/>
    <property type="match status" value="1"/>
</dbReference>
<dbReference type="InterPro" id="IPR000673">
    <property type="entry name" value="Sig_transdc_resp-reg_Me-estase"/>
</dbReference>
<dbReference type="Proteomes" id="UP000242329">
    <property type="component" value="Unassembled WGS sequence"/>
</dbReference>
<dbReference type="CDD" id="cd16432">
    <property type="entry name" value="CheB_Rec"/>
    <property type="match status" value="1"/>
</dbReference>
<dbReference type="EC" id="3.5.1.44" evidence="4"/>
<dbReference type="InterPro" id="IPR001789">
    <property type="entry name" value="Sig_transdc_resp-reg_receiver"/>
</dbReference>
<evidence type="ECO:0000313" key="10">
    <source>
        <dbReference type="Proteomes" id="UP000242329"/>
    </source>
</evidence>
<keyword evidence="4 5" id="KW-0145">Chemotaxis</keyword>
<dbReference type="EMBL" id="FQWY01000006">
    <property type="protein sequence ID" value="SHG57616.1"/>
    <property type="molecule type" value="Genomic_DNA"/>
</dbReference>
<dbReference type="NCBIfam" id="NF009206">
    <property type="entry name" value="PRK12555.1"/>
    <property type="match status" value="1"/>
</dbReference>
<evidence type="ECO:0000256" key="4">
    <source>
        <dbReference type="HAMAP-Rule" id="MF_00099"/>
    </source>
</evidence>
<feature type="modified residue" description="4-aspartylphosphate" evidence="4 6">
    <location>
        <position position="56"/>
    </location>
</feature>
<dbReference type="PROSITE" id="PS50110">
    <property type="entry name" value="RESPONSE_REGULATORY"/>
    <property type="match status" value="1"/>
</dbReference>
<accession>A0A1M5KY09</accession>
<evidence type="ECO:0000256" key="5">
    <source>
        <dbReference type="PROSITE-ProRule" id="PRU00050"/>
    </source>
</evidence>
<feature type="active site" evidence="4 5">
    <location>
        <position position="201"/>
    </location>
</feature>
<dbReference type="Pfam" id="PF01339">
    <property type="entry name" value="CheB_methylest"/>
    <property type="match status" value="1"/>
</dbReference>
<reference evidence="10" key="1">
    <citation type="submission" date="2016-11" db="EMBL/GenBank/DDBJ databases">
        <authorList>
            <person name="Varghese N."/>
            <person name="Submissions S."/>
        </authorList>
    </citation>
    <scope>NUCLEOTIDE SEQUENCE [LARGE SCALE GENOMIC DNA]</scope>
    <source>
        <strain evidence="10">DSM 11003</strain>
    </source>
</reference>
<dbReference type="GO" id="GO:0006935">
    <property type="term" value="P:chemotaxis"/>
    <property type="evidence" value="ECO:0007669"/>
    <property type="project" value="UniProtKB-UniRule"/>
</dbReference>